<keyword evidence="12 14" id="KW-0460">Magnesium</keyword>
<dbReference type="Pfam" id="PF00953">
    <property type="entry name" value="Glycos_transf_4"/>
    <property type="match status" value="1"/>
</dbReference>
<comment type="catalytic activity">
    <reaction evidence="12">
        <text>UDP-N-acetyl-alpha-D-muramoyl-L-alanyl-gamma-D-glutamyl-meso-2,6-diaminopimeloyl-D-alanyl-D-alanine + di-trans,octa-cis-undecaprenyl phosphate = di-trans,octa-cis-undecaprenyl diphospho-N-acetyl-alpha-D-muramoyl-L-alanyl-D-glutamyl-meso-2,6-diaminopimeloyl-D-alanyl-D-alanine + UMP</text>
        <dbReference type="Rhea" id="RHEA:28386"/>
        <dbReference type="ChEBI" id="CHEBI:57865"/>
        <dbReference type="ChEBI" id="CHEBI:60392"/>
        <dbReference type="ChEBI" id="CHEBI:61386"/>
        <dbReference type="ChEBI" id="CHEBI:61387"/>
        <dbReference type="EC" id="2.7.8.13"/>
    </reaction>
</comment>
<dbReference type="AlphaFoldDB" id="A0A7V3YG73"/>
<dbReference type="InterPro" id="IPR003524">
    <property type="entry name" value="PNAcMuramoyl-5peptid_Trfase"/>
</dbReference>
<keyword evidence="7 12" id="KW-0573">Peptidoglycan synthesis</keyword>
<comment type="caution">
    <text evidence="15">The sequence shown here is derived from an EMBL/GenBank/DDBJ whole genome shotgun (WGS) entry which is preliminary data.</text>
</comment>
<dbReference type="InterPro" id="IPR018480">
    <property type="entry name" value="PNAcMuramoyl-5peptid_Trfase_CS"/>
</dbReference>
<dbReference type="EMBL" id="DTFV01000057">
    <property type="protein sequence ID" value="HGI30460.1"/>
    <property type="molecule type" value="Genomic_DNA"/>
</dbReference>
<comment type="cofactor">
    <cofactor evidence="12 14">
        <name>Mg(2+)</name>
        <dbReference type="ChEBI" id="CHEBI:18420"/>
    </cofactor>
</comment>
<evidence type="ECO:0000256" key="11">
    <source>
        <dbReference type="ARBA" id="ARBA00023316"/>
    </source>
</evidence>
<keyword evidence="9 12" id="KW-0472">Membrane</keyword>
<comment type="pathway">
    <text evidence="12">Cell wall biogenesis; peptidoglycan biosynthesis.</text>
</comment>
<evidence type="ECO:0000256" key="2">
    <source>
        <dbReference type="ARBA" id="ARBA00005583"/>
    </source>
</evidence>
<proteinExistence type="inferred from homology"/>
<dbReference type="EC" id="2.7.8.13" evidence="12 13"/>
<dbReference type="GO" id="GO:0046872">
    <property type="term" value="F:metal ion binding"/>
    <property type="evidence" value="ECO:0007669"/>
    <property type="project" value="UniProtKB-KW"/>
</dbReference>
<dbReference type="PROSITE" id="PS01348">
    <property type="entry name" value="MRAY_2"/>
    <property type="match status" value="1"/>
</dbReference>
<feature type="binding site" evidence="14">
    <location>
        <position position="229"/>
    </location>
    <ligand>
        <name>Mg(2+)</name>
        <dbReference type="ChEBI" id="CHEBI:18420"/>
    </ligand>
</feature>
<keyword evidence="6 12" id="KW-0133">Cell shape</keyword>
<keyword evidence="5 12" id="KW-0812">Transmembrane</keyword>
<evidence type="ECO:0000256" key="5">
    <source>
        <dbReference type="ARBA" id="ARBA00022692"/>
    </source>
</evidence>
<dbReference type="HAMAP" id="MF_00038">
    <property type="entry name" value="MraY"/>
    <property type="match status" value="1"/>
</dbReference>
<feature type="transmembrane region" description="Helical" evidence="12">
    <location>
        <begin position="177"/>
        <end position="195"/>
    </location>
</feature>
<comment type="subcellular location">
    <subcellularLocation>
        <location evidence="12">Cell membrane</location>
        <topology evidence="12">Multi-pass membrane protein</topology>
    </subcellularLocation>
    <subcellularLocation>
        <location evidence="1">Membrane</location>
        <topology evidence="1">Multi-pass membrane protein</topology>
    </subcellularLocation>
</comment>
<keyword evidence="3 12" id="KW-0132">Cell division</keyword>
<dbReference type="PROSITE" id="PS01347">
    <property type="entry name" value="MRAY_1"/>
    <property type="match status" value="1"/>
</dbReference>
<evidence type="ECO:0000313" key="15">
    <source>
        <dbReference type="EMBL" id="HGI30460.1"/>
    </source>
</evidence>
<sequence>MVIDPIVRGGFRIALSWLLGMVLFPLFIRWQRQKSLGQKIKKEGPAMHLHKENTPSMGGVIVVFVAFLVAFLWPPVPDLFPYILLLFGFFLLGFLDDYWKSVLGQPWGWKARYRFVLEVLLACGVMWWGRAFFPPTLVVPFTNKVIALTPASFFFYGVLLIVASCNAFNIADGLDGLAAGCGILTLLFWGILLELLHRPSFAALAFAFVGGLFAFLWFNCWPAEIFLGDSGSLPIGALMGILALASGHSLLLVFSGIVFVVDTFSVILQVLSFRVLGRRIFLMSPLHHHFELRGEKEARVTVRLWMVQALGVLLASIGFWR</sequence>
<dbReference type="GO" id="GO:0008963">
    <property type="term" value="F:phospho-N-acetylmuramoyl-pentapeptide-transferase activity"/>
    <property type="evidence" value="ECO:0007669"/>
    <property type="project" value="UniProtKB-UniRule"/>
</dbReference>
<organism evidence="15">
    <name type="scientific">Candidatus Caldatribacterium californiense</name>
    <dbReference type="NCBI Taxonomy" id="1454726"/>
    <lineage>
        <taxon>Bacteria</taxon>
        <taxon>Pseudomonadati</taxon>
        <taxon>Atribacterota</taxon>
        <taxon>Atribacteria</taxon>
        <taxon>Atribacterales</taxon>
        <taxon>Candidatus Caldatribacteriaceae</taxon>
        <taxon>Candidatus Caldatribacterium</taxon>
    </lineage>
</organism>
<comment type="function">
    <text evidence="12">Catalyzes the initial step of the lipid cycle reactions in the biosynthesis of the cell wall peptidoglycan: transfers peptidoglycan precursor phospho-MurNAc-pentapeptide from UDP-MurNAc-pentapeptide onto the lipid carrier undecaprenyl phosphate, yielding undecaprenyl-pyrophosphoryl-MurNAc-pentapeptide, known as lipid I.</text>
</comment>
<dbReference type="GO" id="GO:0009252">
    <property type="term" value="P:peptidoglycan biosynthetic process"/>
    <property type="evidence" value="ECO:0007669"/>
    <property type="project" value="UniProtKB-UniRule"/>
</dbReference>
<evidence type="ECO:0000256" key="6">
    <source>
        <dbReference type="ARBA" id="ARBA00022960"/>
    </source>
</evidence>
<accession>A0A7V3YG73</accession>
<evidence type="ECO:0000256" key="7">
    <source>
        <dbReference type="ARBA" id="ARBA00022984"/>
    </source>
</evidence>
<name>A0A7V3YG73_9BACT</name>
<dbReference type="NCBIfam" id="TIGR00445">
    <property type="entry name" value="mraY"/>
    <property type="match status" value="1"/>
</dbReference>
<evidence type="ECO:0000256" key="9">
    <source>
        <dbReference type="ARBA" id="ARBA00023136"/>
    </source>
</evidence>
<reference evidence="15" key="1">
    <citation type="journal article" date="2020" name="mSystems">
        <title>Genome- and Community-Level Interaction Insights into Carbon Utilization and Element Cycling Functions of Hydrothermarchaeota in Hydrothermal Sediment.</title>
        <authorList>
            <person name="Zhou Z."/>
            <person name="Liu Y."/>
            <person name="Xu W."/>
            <person name="Pan J."/>
            <person name="Luo Z.H."/>
            <person name="Li M."/>
        </authorList>
    </citation>
    <scope>NUCLEOTIDE SEQUENCE [LARGE SCALE GENOMIC DNA]</scope>
    <source>
        <strain evidence="15">SpSt-747</strain>
    </source>
</reference>
<keyword evidence="10 12" id="KW-0131">Cell cycle</keyword>
<evidence type="ECO:0000256" key="4">
    <source>
        <dbReference type="ARBA" id="ARBA00022679"/>
    </source>
</evidence>
<feature type="binding site" evidence="14">
    <location>
        <position position="169"/>
    </location>
    <ligand>
        <name>Mg(2+)</name>
        <dbReference type="ChEBI" id="CHEBI:18420"/>
    </ligand>
</feature>
<feature type="transmembrane region" description="Helical" evidence="12">
    <location>
        <begin position="302"/>
        <end position="320"/>
    </location>
</feature>
<evidence type="ECO:0000256" key="1">
    <source>
        <dbReference type="ARBA" id="ARBA00004141"/>
    </source>
</evidence>
<dbReference type="GO" id="GO:0071555">
    <property type="term" value="P:cell wall organization"/>
    <property type="evidence" value="ECO:0007669"/>
    <property type="project" value="UniProtKB-KW"/>
</dbReference>
<gene>
    <name evidence="12 15" type="primary">mraY</name>
    <name evidence="15" type="ORF">ENV30_04020</name>
</gene>
<dbReference type="InterPro" id="IPR000715">
    <property type="entry name" value="Glycosyl_transferase_4"/>
</dbReference>
<evidence type="ECO:0000256" key="14">
    <source>
        <dbReference type="PIRSR" id="PIRSR600715-1"/>
    </source>
</evidence>
<feature type="transmembrane region" description="Helical" evidence="12">
    <location>
        <begin position="56"/>
        <end position="73"/>
    </location>
</feature>
<dbReference type="GO" id="GO:0005886">
    <property type="term" value="C:plasma membrane"/>
    <property type="evidence" value="ECO:0007669"/>
    <property type="project" value="UniProtKB-SubCell"/>
</dbReference>
<feature type="transmembrane region" description="Helical" evidence="12">
    <location>
        <begin position="145"/>
        <end position="165"/>
    </location>
</feature>
<evidence type="ECO:0000256" key="12">
    <source>
        <dbReference type="HAMAP-Rule" id="MF_00038"/>
    </source>
</evidence>
<keyword evidence="4 12" id="KW-0808">Transferase</keyword>
<feature type="transmembrane region" description="Helical" evidence="12">
    <location>
        <begin position="225"/>
        <end position="245"/>
    </location>
</feature>
<feature type="transmembrane region" description="Helical" evidence="12">
    <location>
        <begin position="115"/>
        <end position="133"/>
    </location>
</feature>
<comment type="similarity">
    <text evidence="2 12">Belongs to the glycosyltransferase 4 family. MraY subfamily.</text>
</comment>
<evidence type="ECO:0000256" key="13">
    <source>
        <dbReference type="NCBIfam" id="TIGR00445"/>
    </source>
</evidence>
<keyword evidence="12" id="KW-1003">Cell membrane</keyword>
<keyword evidence="11 12" id="KW-0961">Cell wall biogenesis/degradation</keyword>
<feature type="transmembrane region" description="Helical" evidence="12">
    <location>
        <begin position="79"/>
        <end position="95"/>
    </location>
</feature>
<keyword evidence="8 12" id="KW-1133">Transmembrane helix</keyword>
<dbReference type="PANTHER" id="PTHR22926">
    <property type="entry name" value="PHOSPHO-N-ACETYLMURAMOYL-PENTAPEPTIDE-TRANSFERASE"/>
    <property type="match status" value="1"/>
</dbReference>
<dbReference type="GO" id="GO:0051301">
    <property type="term" value="P:cell division"/>
    <property type="evidence" value="ECO:0007669"/>
    <property type="project" value="UniProtKB-KW"/>
</dbReference>
<evidence type="ECO:0000256" key="8">
    <source>
        <dbReference type="ARBA" id="ARBA00022989"/>
    </source>
</evidence>
<keyword evidence="12 14" id="KW-0479">Metal-binding</keyword>
<feature type="transmembrane region" description="Helical" evidence="12">
    <location>
        <begin position="6"/>
        <end position="28"/>
    </location>
</feature>
<evidence type="ECO:0000256" key="3">
    <source>
        <dbReference type="ARBA" id="ARBA00022618"/>
    </source>
</evidence>
<dbReference type="CDD" id="cd06852">
    <property type="entry name" value="GT_MraY"/>
    <property type="match status" value="1"/>
</dbReference>
<dbReference type="UniPathway" id="UPA00219"/>
<dbReference type="PANTHER" id="PTHR22926:SF5">
    <property type="entry name" value="PHOSPHO-N-ACETYLMURAMOYL-PENTAPEPTIDE-TRANSFERASE HOMOLOG"/>
    <property type="match status" value="1"/>
</dbReference>
<evidence type="ECO:0000256" key="10">
    <source>
        <dbReference type="ARBA" id="ARBA00023306"/>
    </source>
</evidence>
<feature type="transmembrane region" description="Helical" evidence="12">
    <location>
        <begin position="251"/>
        <end position="273"/>
    </location>
</feature>
<dbReference type="GO" id="GO:0008360">
    <property type="term" value="P:regulation of cell shape"/>
    <property type="evidence" value="ECO:0007669"/>
    <property type="project" value="UniProtKB-KW"/>
</dbReference>
<feature type="transmembrane region" description="Helical" evidence="12">
    <location>
        <begin position="201"/>
        <end position="218"/>
    </location>
</feature>
<protein>
    <recommendedName>
        <fullName evidence="12 13">Phospho-N-acetylmuramoyl-pentapeptide-transferase</fullName>
        <ecNumber evidence="12 13">2.7.8.13</ecNumber>
    </recommendedName>
    <alternativeName>
        <fullName evidence="12">UDP-MurNAc-pentapeptide phosphotransferase</fullName>
    </alternativeName>
</protein>